<organism evidence="2 3">
    <name type="scientific">Actinomadura darangshiensis</name>
    <dbReference type="NCBI Taxonomy" id="705336"/>
    <lineage>
        <taxon>Bacteria</taxon>
        <taxon>Bacillati</taxon>
        <taxon>Actinomycetota</taxon>
        <taxon>Actinomycetes</taxon>
        <taxon>Streptosporangiales</taxon>
        <taxon>Thermomonosporaceae</taxon>
        <taxon>Actinomadura</taxon>
    </lineage>
</organism>
<sequence>MSTVEAPAKSRAQIKERTLRKDNWRLYPLTTFVIFTAWVVYATVRAFWGSAFYVPEYHYLTPFYSPCLNDICGNVVGQTGQEGSAAEFGTFLPESTRGWIPFAAISLPFLLLFRLTCYYYRKAYYRSFWASPSACAVREPHGKYTGERRFPLIGQNLHRYFWVAAVLISLINTYDAIRAFHGKDGGFGIGLGTLVLVANVVLLWLYTLSCHSCRHIVGGRLKNFSKHPFRYRMWGWVSAINQRHGMYALITLGSLVVADAYVALVAGGAFSDPRIFN</sequence>
<protein>
    <recommendedName>
        <fullName evidence="4">Succinate dehydrogenase</fullName>
    </recommendedName>
</protein>
<feature type="transmembrane region" description="Helical" evidence="1">
    <location>
        <begin position="186"/>
        <end position="206"/>
    </location>
</feature>
<evidence type="ECO:0008006" key="4">
    <source>
        <dbReference type="Google" id="ProtNLM"/>
    </source>
</evidence>
<keyword evidence="1" id="KW-1133">Transmembrane helix</keyword>
<gene>
    <name evidence="2" type="ORF">E1293_19455</name>
</gene>
<proteinExistence type="predicted"/>
<feature type="transmembrane region" description="Helical" evidence="1">
    <location>
        <begin position="247"/>
        <end position="270"/>
    </location>
</feature>
<name>A0A4R5B6Q9_9ACTN</name>
<evidence type="ECO:0000313" key="3">
    <source>
        <dbReference type="Proteomes" id="UP000295578"/>
    </source>
</evidence>
<feature type="transmembrane region" description="Helical" evidence="1">
    <location>
        <begin position="157"/>
        <end position="174"/>
    </location>
</feature>
<keyword evidence="3" id="KW-1185">Reference proteome</keyword>
<feature type="transmembrane region" description="Helical" evidence="1">
    <location>
        <begin position="26"/>
        <end position="48"/>
    </location>
</feature>
<evidence type="ECO:0000256" key="1">
    <source>
        <dbReference type="SAM" id="Phobius"/>
    </source>
</evidence>
<keyword evidence="1" id="KW-0812">Transmembrane</keyword>
<feature type="transmembrane region" description="Helical" evidence="1">
    <location>
        <begin position="99"/>
        <end position="120"/>
    </location>
</feature>
<dbReference type="RefSeq" id="WP_132198849.1">
    <property type="nucleotide sequence ID" value="NZ_SMKY01000083.1"/>
</dbReference>
<dbReference type="EMBL" id="SMKY01000083">
    <property type="protein sequence ID" value="TDD81025.1"/>
    <property type="molecule type" value="Genomic_DNA"/>
</dbReference>
<dbReference type="AlphaFoldDB" id="A0A4R5B6Q9"/>
<accession>A0A4R5B6Q9</accession>
<reference evidence="2 3" key="1">
    <citation type="submission" date="2019-03" db="EMBL/GenBank/DDBJ databases">
        <title>Draft genome sequences of novel Actinobacteria.</title>
        <authorList>
            <person name="Sahin N."/>
            <person name="Ay H."/>
            <person name="Saygin H."/>
        </authorList>
    </citation>
    <scope>NUCLEOTIDE SEQUENCE [LARGE SCALE GENOMIC DNA]</scope>
    <source>
        <strain evidence="2 3">DSM 45941</strain>
    </source>
</reference>
<evidence type="ECO:0000313" key="2">
    <source>
        <dbReference type="EMBL" id="TDD81025.1"/>
    </source>
</evidence>
<dbReference type="Proteomes" id="UP000295578">
    <property type="component" value="Unassembled WGS sequence"/>
</dbReference>
<dbReference type="OrthoDB" id="9799243at2"/>
<comment type="caution">
    <text evidence="2">The sequence shown here is derived from an EMBL/GenBank/DDBJ whole genome shotgun (WGS) entry which is preliminary data.</text>
</comment>
<keyword evidence="1" id="KW-0472">Membrane</keyword>